<sequence>MPDHKIPDPGLEGRDDEHCGHSRMQRSSIQHHSTFEFGVVYLTDIADFDNETLEADDEIVSTYLPPFRRANNSTPRRLASTPTEAHLPPRARVFSSKKSSVQRNCPHCNGKVNVNFKTNRVTKSTPKRKKKTKRYVLVHDDLLEDLSPTTRVRPGKGPKVMKSY</sequence>
<keyword evidence="3" id="KW-1185">Reference proteome</keyword>
<gene>
    <name evidence="2" type="ORF">LTR09_001427</name>
</gene>
<organism evidence="2 3">
    <name type="scientific">Extremus antarcticus</name>
    <dbReference type="NCBI Taxonomy" id="702011"/>
    <lineage>
        <taxon>Eukaryota</taxon>
        <taxon>Fungi</taxon>
        <taxon>Dikarya</taxon>
        <taxon>Ascomycota</taxon>
        <taxon>Pezizomycotina</taxon>
        <taxon>Dothideomycetes</taxon>
        <taxon>Dothideomycetidae</taxon>
        <taxon>Mycosphaerellales</taxon>
        <taxon>Extremaceae</taxon>
        <taxon>Extremus</taxon>
    </lineage>
</organism>
<reference evidence="2" key="1">
    <citation type="submission" date="2023-04" db="EMBL/GenBank/DDBJ databases">
        <title>Black Yeasts Isolated from many extreme environments.</title>
        <authorList>
            <person name="Coleine C."/>
            <person name="Stajich J.E."/>
            <person name="Selbmann L."/>
        </authorList>
    </citation>
    <scope>NUCLEOTIDE SEQUENCE</scope>
    <source>
        <strain evidence="2">CCFEE 5312</strain>
    </source>
</reference>
<feature type="region of interest" description="Disordered" evidence="1">
    <location>
        <begin position="1"/>
        <end position="28"/>
    </location>
</feature>
<name>A0AAJ0GIR4_9PEZI</name>
<protein>
    <submittedName>
        <fullName evidence="2">Uncharacterized protein</fullName>
    </submittedName>
</protein>
<evidence type="ECO:0000313" key="2">
    <source>
        <dbReference type="EMBL" id="KAK3058349.1"/>
    </source>
</evidence>
<dbReference type="AlphaFoldDB" id="A0AAJ0GIR4"/>
<feature type="compositionally biased region" description="Basic and acidic residues" evidence="1">
    <location>
        <begin position="1"/>
        <end position="20"/>
    </location>
</feature>
<accession>A0AAJ0GIR4</accession>
<evidence type="ECO:0000256" key="1">
    <source>
        <dbReference type="SAM" id="MobiDB-lite"/>
    </source>
</evidence>
<proteinExistence type="predicted"/>
<dbReference type="Proteomes" id="UP001271007">
    <property type="component" value="Unassembled WGS sequence"/>
</dbReference>
<evidence type="ECO:0000313" key="3">
    <source>
        <dbReference type="Proteomes" id="UP001271007"/>
    </source>
</evidence>
<comment type="caution">
    <text evidence="2">The sequence shown here is derived from an EMBL/GenBank/DDBJ whole genome shotgun (WGS) entry which is preliminary data.</text>
</comment>
<dbReference type="EMBL" id="JAWDJX010000002">
    <property type="protein sequence ID" value="KAK3058349.1"/>
    <property type="molecule type" value="Genomic_DNA"/>
</dbReference>